<protein>
    <submittedName>
        <fullName evidence="1">Uncharacterized protein</fullName>
    </submittedName>
</protein>
<reference evidence="1 2" key="1">
    <citation type="journal article" date="2020" name="Nature">
        <title>Six reference-quality genomes reveal evolution of bat adaptations.</title>
        <authorList>
            <person name="Jebb D."/>
            <person name="Huang Z."/>
            <person name="Pippel M."/>
            <person name="Hughes G.M."/>
            <person name="Lavrichenko K."/>
            <person name="Devanna P."/>
            <person name="Winkler S."/>
            <person name="Jermiin L.S."/>
            <person name="Skirmuntt E.C."/>
            <person name="Katzourakis A."/>
            <person name="Burkitt-Gray L."/>
            <person name="Ray D.A."/>
            <person name="Sullivan K.A.M."/>
            <person name="Roscito J.G."/>
            <person name="Kirilenko B.M."/>
            <person name="Davalos L.M."/>
            <person name="Corthals A.P."/>
            <person name="Power M.L."/>
            <person name="Jones G."/>
            <person name="Ransome R.D."/>
            <person name="Dechmann D.K.N."/>
            <person name="Locatelli A.G."/>
            <person name="Puechmaille S.J."/>
            <person name="Fedrigo O."/>
            <person name="Jarvis E.D."/>
            <person name="Hiller M."/>
            <person name="Vernes S.C."/>
            <person name="Myers E.W."/>
            <person name="Teeling E.C."/>
        </authorList>
    </citation>
    <scope>NUCLEOTIDE SEQUENCE [LARGE SCALE GENOMIC DNA]</scope>
    <source>
        <strain evidence="1">Bat1K_MPI-CBG_1</strain>
    </source>
</reference>
<dbReference type="Proteomes" id="UP000664940">
    <property type="component" value="Unassembled WGS sequence"/>
</dbReference>
<gene>
    <name evidence="1" type="ORF">HJG60_008795</name>
</gene>
<dbReference type="EMBL" id="JABVXQ010000013">
    <property type="protein sequence ID" value="KAF6081776.1"/>
    <property type="molecule type" value="Genomic_DNA"/>
</dbReference>
<dbReference type="AlphaFoldDB" id="A0A834DIX6"/>
<name>A0A834DIX6_9CHIR</name>
<proteinExistence type="predicted"/>
<sequence length="170" mass="18304">MGSGQASFSSALLLNEWLGKVPDTDALRLGSRCAGKDLGVLEQGAGPPVTYLRWHELDSSVAPATQVDGLLPQITSCGFTWTHCTSLHRGPGRAAPELPSRSHARPVARRKDCRCDAANRIAFWSSQEDAGSGAQRAGGPRPKLWSRHSHQLSPWSSLSSLMISFGPEFL</sequence>
<accession>A0A834DIX6</accession>
<comment type="caution">
    <text evidence="1">The sequence shown here is derived from an EMBL/GenBank/DDBJ whole genome shotgun (WGS) entry which is preliminary data.</text>
</comment>
<evidence type="ECO:0000313" key="1">
    <source>
        <dbReference type="EMBL" id="KAF6081776.1"/>
    </source>
</evidence>
<organism evidence="1 2">
    <name type="scientific">Phyllostomus discolor</name>
    <name type="common">pale spear-nosed bat</name>
    <dbReference type="NCBI Taxonomy" id="89673"/>
    <lineage>
        <taxon>Eukaryota</taxon>
        <taxon>Metazoa</taxon>
        <taxon>Chordata</taxon>
        <taxon>Craniata</taxon>
        <taxon>Vertebrata</taxon>
        <taxon>Euteleostomi</taxon>
        <taxon>Mammalia</taxon>
        <taxon>Eutheria</taxon>
        <taxon>Laurasiatheria</taxon>
        <taxon>Chiroptera</taxon>
        <taxon>Yangochiroptera</taxon>
        <taxon>Phyllostomidae</taxon>
        <taxon>Phyllostominae</taxon>
        <taxon>Phyllostomus</taxon>
    </lineage>
</organism>
<evidence type="ECO:0000313" key="2">
    <source>
        <dbReference type="Proteomes" id="UP000664940"/>
    </source>
</evidence>